<dbReference type="GO" id="GO:0003677">
    <property type="term" value="F:DNA binding"/>
    <property type="evidence" value="ECO:0007669"/>
    <property type="project" value="InterPro"/>
</dbReference>
<dbReference type="EMBL" id="QPMM01000002">
    <property type="protein sequence ID" value="RFS24753.1"/>
    <property type="molecule type" value="Genomic_DNA"/>
</dbReference>
<dbReference type="OrthoDB" id="1493507at2"/>
<dbReference type="Pfam" id="PF01381">
    <property type="entry name" value="HTH_3"/>
    <property type="match status" value="1"/>
</dbReference>
<dbReference type="InterPro" id="IPR010982">
    <property type="entry name" value="Lambda_DNA-bd_dom_sf"/>
</dbReference>
<dbReference type="Gene3D" id="1.10.260.40">
    <property type="entry name" value="lambda repressor-like DNA-binding domains"/>
    <property type="match status" value="1"/>
</dbReference>
<sequence length="175" mass="21103">MNHDRKLKKLTLDEIADGYILSENLSKNERAKVIKEFREEGKKALSNLSNEKRVLSSILQLRFEIEDYLKKNEYNKETSFCYFLKEYIIRLQLKNKDFAEQMGMEPSELSHILNGHRKPNDKILIRLELHSNKNINAMQWYKILERDKEYELSTNNRLREEERPYVKQYFSFSFG</sequence>
<evidence type="ECO:0000313" key="3">
    <source>
        <dbReference type="Proteomes" id="UP000260644"/>
    </source>
</evidence>
<dbReference type="SUPFAM" id="SSF47413">
    <property type="entry name" value="lambda repressor-like DNA-binding domains"/>
    <property type="match status" value="1"/>
</dbReference>
<proteinExistence type="predicted"/>
<dbReference type="InterPro" id="IPR001387">
    <property type="entry name" value="Cro/C1-type_HTH"/>
</dbReference>
<comment type="caution">
    <text evidence="2">The sequence shown here is derived from an EMBL/GenBank/DDBJ whole genome shotgun (WGS) entry which is preliminary data.</text>
</comment>
<accession>A0A3E1YE72</accession>
<dbReference type="AlphaFoldDB" id="A0A3E1YE72"/>
<name>A0A3E1YE72_9BACT</name>
<dbReference type="CDD" id="cd00093">
    <property type="entry name" value="HTH_XRE"/>
    <property type="match status" value="1"/>
</dbReference>
<dbReference type="PROSITE" id="PS50943">
    <property type="entry name" value="HTH_CROC1"/>
    <property type="match status" value="1"/>
</dbReference>
<organism evidence="2 3">
    <name type="scientific">Chitinophaga silvatica</name>
    <dbReference type="NCBI Taxonomy" id="2282649"/>
    <lineage>
        <taxon>Bacteria</taxon>
        <taxon>Pseudomonadati</taxon>
        <taxon>Bacteroidota</taxon>
        <taxon>Chitinophagia</taxon>
        <taxon>Chitinophagales</taxon>
        <taxon>Chitinophagaceae</taxon>
        <taxon>Chitinophaga</taxon>
    </lineage>
</organism>
<keyword evidence="3" id="KW-1185">Reference proteome</keyword>
<reference evidence="2 3" key="1">
    <citation type="submission" date="2018-07" db="EMBL/GenBank/DDBJ databases">
        <title>Chitinophaga K2CV101002-2 sp. nov., isolated from a monsoon evergreen broad-leaved forest soil.</title>
        <authorList>
            <person name="Lv Y."/>
        </authorList>
    </citation>
    <scope>NUCLEOTIDE SEQUENCE [LARGE SCALE GENOMIC DNA]</scope>
    <source>
        <strain evidence="2 3">GDMCC 1.1288</strain>
    </source>
</reference>
<evidence type="ECO:0000313" key="2">
    <source>
        <dbReference type="EMBL" id="RFS24753.1"/>
    </source>
</evidence>
<evidence type="ECO:0000259" key="1">
    <source>
        <dbReference type="PROSITE" id="PS50943"/>
    </source>
</evidence>
<feature type="domain" description="HTH cro/C1-type" evidence="1">
    <location>
        <begin position="84"/>
        <end position="127"/>
    </location>
</feature>
<dbReference type="RefSeq" id="WP_116974634.1">
    <property type="nucleotide sequence ID" value="NZ_QPMM01000002.1"/>
</dbReference>
<protein>
    <submittedName>
        <fullName evidence="2">XRE family transcriptional regulator</fullName>
    </submittedName>
</protein>
<dbReference type="Proteomes" id="UP000260644">
    <property type="component" value="Unassembled WGS sequence"/>
</dbReference>
<gene>
    <name evidence="2" type="ORF">DVR12_06025</name>
</gene>